<evidence type="ECO:0000256" key="1">
    <source>
        <dbReference type="SAM" id="MobiDB-lite"/>
    </source>
</evidence>
<sequence length="84" mass="8836">GLAPPSALPRRGPGALLPHREHGSGDRAAGAGQGRLPPMPGDRRVPELGSRVRSGRRHLGRDGRGRASGPQASRRARRSRPNGL</sequence>
<name>A0A6J4HP74_9ACTN</name>
<feature type="compositionally biased region" description="Basic residues" evidence="1">
    <location>
        <begin position="74"/>
        <end position="84"/>
    </location>
</feature>
<dbReference type="EMBL" id="CADCTP010000093">
    <property type="protein sequence ID" value="CAA9230399.1"/>
    <property type="molecule type" value="Genomic_DNA"/>
</dbReference>
<feature type="non-terminal residue" evidence="2">
    <location>
        <position position="1"/>
    </location>
</feature>
<protein>
    <submittedName>
        <fullName evidence="2">WhiB-like transcription regulator</fullName>
    </submittedName>
</protein>
<reference evidence="2" key="1">
    <citation type="submission" date="2020-02" db="EMBL/GenBank/DDBJ databases">
        <authorList>
            <person name="Meier V. D."/>
        </authorList>
    </citation>
    <scope>NUCLEOTIDE SEQUENCE</scope>
    <source>
        <strain evidence="2">AVDCRST_MAG41</strain>
    </source>
</reference>
<dbReference type="AlphaFoldDB" id="A0A6J4HP74"/>
<proteinExistence type="predicted"/>
<accession>A0A6J4HP74</accession>
<feature type="non-terminal residue" evidence="2">
    <location>
        <position position="84"/>
    </location>
</feature>
<feature type="region of interest" description="Disordered" evidence="1">
    <location>
        <begin position="1"/>
        <end position="84"/>
    </location>
</feature>
<gene>
    <name evidence="2" type="ORF">AVDCRST_MAG41-900</name>
</gene>
<organism evidence="2">
    <name type="scientific">uncultured Mycobacteriales bacterium</name>
    <dbReference type="NCBI Taxonomy" id="581187"/>
    <lineage>
        <taxon>Bacteria</taxon>
        <taxon>Bacillati</taxon>
        <taxon>Actinomycetota</taxon>
        <taxon>Actinomycetes</taxon>
        <taxon>Mycobacteriales</taxon>
        <taxon>environmental samples</taxon>
    </lineage>
</organism>
<evidence type="ECO:0000313" key="2">
    <source>
        <dbReference type="EMBL" id="CAA9230399.1"/>
    </source>
</evidence>